<evidence type="ECO:0008006" key="5">
    <source>
        <dbReference type="Google" id="ProtNLM"/>
    </source>
</evidence>
<feature type="compositionally biased region" description="Low complexity" evidence="2">
    <location>
        <begin position="28"/>
        <end position="43"/>
    </location>
</feature>
<dbReference type="PANTHER" id="PTHR47938:SF35">
    <property type="entry name" value="PENTATRICOPEPTIDE REPEAT-CONTAINING PROTEIN 4, MITOCHONDRIAL-RELATED"/>
    <property type="match status" value="1"/>
</dbReference>
<dbReference type="PROSITE" id="PS51375">
    <property type="entry name" value="PPR"/>
    <property type="match status" value="2"/>
</dbReference>
<name>A0A507FQK0_9FUNG</name>
<dbReference type="AlphaFoldDB" id="A0A507FQK0"/>
<feature type="region of interest" description="Disordered" evidence="2">
    <location>
        <begin position="769"/>
        <end position="804"/>
    </location>
</feature>
<dbReference type="EMBL" id="QEAP01000003">
    <property type="protein sequence ID" value="TPX78542.1"/>
    <property type="molecule type" value="Genomic_DNA"/>
</dbReference>
<evidence type="ECO:0000313" key="4">
    <source>
        <dbReference type="Proteomes" id="UP000320333"/>
    </source>
</evidence>
<feature type="compositionally biased region" description="Polar residues" evidence="2">
    <location>
        <begin position="722"/>
        <end position="743"/>
    </location>
</feature>
<evidence type="ECO:0000256" key="2">
    <source>
        <dbReference type="SAM" id="MobiDB-lite"/>
    </source>
</evidence>
<sequence>MATRAARYSLAAASRLQQRLHPRSRQYTVSSASSTASRESTASQRVSSKAAVTQQTPAPQPTSQQPTSQQPQTNPSQCDPSNRSKLFLLLNQHRSSKQTKMDLTAIADAVKHSRIHVLDAIDVVDAVLKVAASKHDIDAVGKKNLLLLAIRLMRKLDSHAYNHPNESYYPAEAQETNTSDPLISIHAALTSCRSWIHSPVFETASQKHLHSFMNALVSAHAAHRHHQEAHHLFLSYLMSLPDTAAKFNSLLTPSYISLIRAYCSTPSHLETSSHRESISKASSLLNTMISQSGIKPPIQTYTLLLKACASKRDLAACNLIHDRVRFINLQPDAVFYTVLLDAHVKSSDFIGAMNLHNETVSKSPNIKLDTRYFNALLNLHAKSGDTAAMLHTYEQILTQSSTPPDEHTYTTLIDAYMRRVEGEPRIALFWMDVMTRRKPYALQILKAANSDADLDGSKSGADVFSNPPATVPRFWHAPIRPTVPTYTALISGYAHRKDLTEAMRWFRIMRTEDKDATVSSGANEPNLKSWTAALHAFVKSKDMNGAEQWIRSMAFALAQGGQDLAGHQVSGGQEAAIPVSVLDSRAYNTMIGGYAASQDYSNAIRILEEMREKGVDRDAVTFGMLIDSHLKRTPLYPDGNVPSALSTYKEMVSPPQSVKPTLHILTSLIARIGHIAAKADALGRPTSARSGGVFPAQIRSHQTPPPAFEMNLDDTAAPLTENKPTPSGPSETQIHSYSISPETTPRKKAVYSSVLHQLYHTYRRNASSLLSANPNRPTNLMSMSNTRTPFSQNRASGRTRGSVNATGVEAPLPIYDALIAHHAVLHKPEEIRKVYLHALLDGAQPDESMTVRAVKGLLYSKSAGWHVAVEFLKQVKRFCNGLRSVRQVLGNSADEGTRTGNSASSSGDKRNDSGGVEGLLLPTNFGQTPAGIVEHESERDGSFSLEFRKVLEGAMVGPLEMDFFAQRWMTFEVEDEMVRGLLEAVIAGYPGYALSFGGEHPENQQHLNVDPATVHRARRFLHFDETSRLHRVEIATAENQRHSLKQSAGAVELWNTTIAIRRSLNAEKGRDKQFQIFVNLFIRHCELNGLWEAKELALDSLRQGKTRYDDASYRQWLQHTAL</sequence>
<feature type="region of interest" description="Disordered" evidence="2">
    <location>
        <begin position="892"/>
        <end position="920"/>
    </location>
</feature>
<organism evidence="3 4">
    <name type="scientific">Chytriomyces confervae</name>
    <dbReference type="NCBI Taxonomy" id="246404"/>
    <lineage>
        <taxon>Eukaryota</taxon>
        <taxon>Fungi</taxon>
        <taxon>Fungi incertae sedis</taxon>
        <taxon>Chytridiomycota</taxon>
        <taxon>Chytridiomycota incertae sedis</taxon>
        <taxon>Chytridiomycetes</taxon>
        <taxon>Chytridiales</taxon>
        <taxon>Chytriomycetaceae</taxon>
        <taxon>Chytriomyces</taxon>
    </lineage>
</organism>
<dbReference type="STRING" id="246404.A0A507FQK0"/>
<gene>
    <name evidence="3" type="ORF">CcCBS67573_g00250</name>
</gene>
<feature type="region of interest" description="Disordered" evidence="2">
    <location>
        <begin position="684"/>
        <end position="746"/>
    </location>
</feature>
<feature type="compositionally biased region" description="Low complexity" evidence="2">
    <location>
        <begin position="53"/>
        <end position="77"/>
    </location>
</feature>
<dbReference type="Pfam" id="PF01535">
    <property type="entry name" value="PPR"/>
    <property type="match status" value="1"/>
</dbReference>
<keyword evidence="4" id="KW-1185">Reference proteome</keyword>
<dbReference type="Proteomes" id="UP000320333">
    <property type="component" value="Unassembled WGS sequence"/>
</dbReference>
<dbReference type="Pfam" id="PF13041">
    <property type="entry name" value="PPR_2"/>
    <property type="match status" value="1"/>
</dbReference>
<feature type="repeat" description="PPR" evidence="1">
    <location>
        <begin position="482"/>
        <end position="516"/>
    </location>
</feature>
<dbReference type="NCBIfam" id="TIGR00756">
    <property type="entry name" value="PPR"/>
    <property type="match status" value="2"/>
</dbReference>
<dbReference type="InterPro" id="IPR002885">
    <property type="entry name" value="PPR_rpt"/>
</dbReference>
<accession>A0A507FQK0</accession>
<feature type="region of interest" description="Disordered" evidence="2">
    <location>
        <begin position="16"/>
        <end position="82"/>
    </location>
</feature>
<dbReference type="Pfam" id="PF13812">
    <property type="entry name" value="PPR_3"/>
    <property type="match status" value="1"/>
</dbReference>
<dbReference type="InterPro" id="IPR011990">
    <property type="entry name" value="TPR-like_helical_dom_sf"/>
</dbReference>
<protein>
    <recommendedName>
        <fullName evidence="5">Pentacotripeptide-repeat region of PRORP domain-containing protein</fullName>
    </recommendedName>
</protein>
<dbReference type="GO" id="GO:0003729">
    <property type="term" value="F:mRNA binding"/>
    <property type="evidence" value="ECO:0007669"/>
    <property type="project" value="TreeGrafter"/>
</dbReference>
<reference evidence="3 4" key="1">
    <citation type="journal article" date="2019" name="Sci. Rep.">
        <title>Comparative genomics of chytrid fungi reveal insights into the obligate biotrophic and pathogenic lifestyle of Synchytrium endobioticum.</title>
        <authorList>
            <person name="van de Vossenberg B.T.L.H."/>
            <person name="Warris S."/>
            <person name="Nguyen H.D.T."/>
            <person name="van Gent-Pelzer M.P.E."/>
            <person name="Joly D.L."/>
            <person name="van de Geest H.C."/>
            <person name="Bonants P.J.M."/>
            <person name="Smith D.S."/>
            <person name="Levesque C.A."/>
            <person name="van der Lee T.A.J."/>
        </authorList>
    </citation>
    <scope>NUCLEOTIDE SEQUENCE [LARGE SCALE GENOMIC DNA]</scope>
    <source>
        <strain evidence="3 4">CBS 675.73</strain>
    </source>
</reference>
<feature type="repeat" description="PPR" evidence="1">
    <location>
        <begin position="583"/>
        <end position="617"/>
    </location>
</feature>
<comment type="caution">
    <text evidence="3">The sequence shown here is derived from an EMBL/GenBank/DDBJ whole genome shotgun (WGS) entry which is preliminary data.</text>
</comment>
<proteinExistence type="predicted"/>
<evidence type="ECO:0000256" key="1">
    <source>
        <dbReference type="PROSITE-ProRule" id="PRU00708"/>
    </source>
</evidence>
<evidence type="ECO:0000313" key="3">
    <source>
        <dbReference type="EMBL" id="TPX78542.1"/>
    </source>
</evidence>
<dbReference type="OrthoDB" id="185373at2759"/>
<dbReference type="PANTHER" id="PTHR47938">
    <property type="entry name" value="RESPIRATORY COMPLEX I CHAPERONE (CIA84), PUTATIVE (AFU_ORTHOLOGUE AFUA_2G06020)-RELATED"/>
    <property type="match status" value="1"/>
</dbReference>
<dbReference type="Gene3D" id="1.25.40.10">
    <property type="entry name" value="Tetratricopeptide repeat domain"/>
    <property type="match status" value="4"/>
</dbReference>